<feature type="domain" description="Ketoreductase" evidence="4">
    <location>
        <begin position="45"/>
        <end position="223"/>
    </location>
</feature>
<evidence type="ECO:0000256" key="2">
    <source>
        <dbReference type="RuleBase" id="RU000363"/>
    </source>
</evidence>
<dbReference type="InterPro" id="IPR002347">
    <property type="entry name" value="SDR_fam"/>
</dbReference>
<reference evidence="5 6" key="1">
    <citation type="journal article" date="2019" name="Nat. Microbiol.">
        <title>Mediterranean grassland soil C-N compound turnover is dependent on rainfall and depth, and is mediated by genomically divergent microorganisms.</title>
        <authorList>
            <person name="Diamond S."/>
            <person name="Andeer P.F."/>
            <person name="Li Z."/>
            <person name="Crits-Christoph A."/>
            <person name="Burstein D."/>
            <person name="Anantharaman K."/>
            <person name="Lane K.R."/>
            <person name="Thomas B.C."/>
            <person name="Pan C."/>
            <person name="Northen T.R."/>
            <person name="Banfield J.F."/>
        </authorList>
    </citation>
    <scope>NUCLEOTIDE SEQUENCE [LARGE SCALE GENOMIC DNA]</scope>
    <source>
        <strain evidence="5">WS_10</strain>
    </source>
</reference>
<accession>A0A538U670</accession>
<comment type="caution">
    <text evidence="5">The sequence shown here is derived from an EMBL/GenBank/DDBJ whole genome shotgun (WGS) entry which is preliminary data.</text>
</comment>
<dbReference type="PRINTS" id="PR00081">
    <property type="entry name" value="GDHRDH"/>
</dbReference>
<evidence type="ECO:0000259" key="4">
    <source>
        <dbReference type="SMART" id="SM00822"/>
    </source>
</evidence>
<dbReference type="SMART" id="SM00822">
    <property type="entry name" value="PKS_KR"/>
    <property type="match status" value="1"/>
</dbReference>
<evidence type="ECO:0000313" key="5">
    <source>
        <dbReference type="EMBL" id="TMQ71396.1"/>
    </source>
</evidence>
<feature type="region of interest" description="Disordered" evidence="3">
    <location>
        <begin position="1"/>
        <end position="36"/>
    </location>
</feature>
<evidence type="ECO:0000256" key="3">
    <source>
        <dbReference type="SAM" id="MobiDB-lite"/>
    </source>
</evidence>
<organism evidence="5 6">
    <name type="scientific">Eiseniibacteriota bacterium</name>
    <dbReference type="NCBI Taxonomy" id="2212470"/>
    <lineage>
        <taxon>Bacteria</taxon>
        <taxon>Candidatus Eiseniibacteriota</taxon>
    </lineage>
</organism>
<dbReference type="Proteomes" id="UP000319836">
    <property type="component" value="Unassembled WGS sequence"/>
</dbReference>
<protein>
    <submittedName>
        <fullName evidence="5">SDR family oxidoreductase</fullName>
    </submittedName>
</protein>
<comment type="similarity">
    <text evidence="1 2">Belongs to the short-chain dehydrogenases/reductases (SDR) family.</text>
</comment>
<dbReference type="InterPro" id="IPR020904">
    <property type="entry name" value="Sc_DH/Rdtase_CS"/>
</dbReference>
<proteinExistence type="inferred from homology"/>
<dbReference type="SUPFAM" id="SSF51735">
    <property type="entry name" value="NAD(P)-binding Rossmann-fold domains"/>
    <property type="match status" value="1"/>
</dbReference>
<dbReference type="PANTHER" id="PTHR42879:SF2">
    <property type="entry name" value="3-OXOACYL-[ACYL-CARRIER-PROTEIN] REDUCTASE FABG"/>
    <property type="match status" value="1"/>
</dbReference>
<evidence type="ECO:0000256" key="1">
    <source>
        <dbReference type="ARBA" id="ARBA00006484"/>
    </source>
</evidence>
<dbReference type="InterPro" id="IPR050259">
    <property type="entry name" value="SDR"/>
</dbReference>
<dbReference type="PROSITE" id="PS00061">
    <property type="entry name" value="ADH_SHORT"/>
    <property type="match status" value="1"/>
</dbReference>
<dbReference type="AlphaFoldDB" id="A0A538U670"/>
<gene>
    <name evidence="5" type="ORF">E6K80_05770</name>
</gene>
<name>A0A538U670_UNCEI</name>
<dbReference type="InterPro" id="IPR036291">
    <property type="entry name" value="NAD(P)-bd_dom_sf"/>
</dbReference>
<feature type="compositionally biased region" description="Basic and acidic residues" evidence="3">
    <location>
        <begin position="7"/>
        <end position="36"/>
    </location>
</feature>
<dbReference type="CDD" id="cd05233">
    <property type="entry name" value="SDR_c"/>
    <property type="match status" value="1"/>
</dbReference>
<dbReference type="EMBL" id="VBPA01000128">
    <property type="protein sequence ID" value="TMQ71396.1"/>
    <property type="molecule type" value="Genomic_DNA"/>
</dbReference>
<dbReference type="PRINTS" id="PR00080">
    <property type="entry name" value="SDRFAMILY"/>
</dbReference>
<evidence type="ECO:0000313" key="6">
    <source>
        <dbReference type="Proteomes" id="UP000319836"/>
    </source>
</evidence>
<dbReference type="InterPro" id="IPR057326">
    <property type="entry name" value="KR_dom"/>
</dbReference>
<sequence length="293" mass="30136">MARGRDRRGGPRHGGDAGRDPGRGGPRDAGAARHDVSTVDLRGRGALVTGASRGIGVAVASALAGAGVRVVLAARTEADLVREVDALRRAGHEAWPVPCDVTDEADVARLAARAREVLGDVEVLVNNAGDAASAPLRKITLEDWNRMLAINATSAFLVTRASAPAMVERGFGRIVNLASTAGLEGAKYVAHYCAAKHAVIGFTRALAVELKGTGVTVNALCPGYADTPLTARTVENVQAHTGLDREGALAAVLASARQTRLVRPDEVASAVLALCGDPSANGQAVVVLGEEAR</sequence>
<dbReference type="FunFam" id="3.40.50.720:FF:000084">
    <property type="entry name" value="Short-chain dehydrogenase reductase"/>
    <property type="match status" value="1"/>
</dbReference>
<dbReference type="Gene3D" id="3.40.50.720">
    <property type="entry name" value="NAD(P)-binding Rossmann-like Domain"/>
    <property type="match status" value="1"/>
</dbReference>
<dbReference type="GO" id="GO:0032787">
    <property type="term" value="P:monocarboxylic acid metabolic process"/>
    <property type="evidence" value="ECO:0007669"/>
    <property type="project" value="UniProtKB-ARBA"/>
</dbReference>
<dbReference type="Pfam" id="PF00106">
    <property type="entry name" value="adh_short"/>
    <property type="match status" value="1"/>
</dbReference>
<dbReference type="PANTHER" id="PTHR42879">
    <property type="entry name" value="3-OXOACYL-(ACYL-CARRIER-PROTEIN) REDUCTASE"/>
    <property type="match status" value="1"/>
</dbReference>